<evidence type="ECO:0000256" key="8">
    <source>
        <dbReference type="SAM" id="Phobius"/>
    </source>
</evidence>
<dbReference type="InterPro" id="IPR000715">
    <property type="entry name" value="Glycosyl_transferase_4"/>
</dbReference>
<feature type="transmembrane region" description="Helical" evidence="8">
    <location>
        <begin position="327"/>
        <end position="345"/>
    </location>
</feature>
<dbReference type="GO" id="GO:0016780">
    <property type="term" value="F:phosphotransferase activity, for other substituted phosphate groups"/>
    <property type="evidence" value="ECO:0007669"/>
    <property type="project" value="InterPro"/>
</dbReference>
<evidence type="ECO:0000256" key="6">
    <source>
        <dbReference type="ARBA" id="ARBA00023136"/>
    </source>
</evidence>
<feature type="binding site" evidence="7">
    <location>
        <position position="152"/>
    </location>
    <ligand>
        <name>Mg(2+)</name>
        <dbReference type="ChEBI" id="CHEBI:18420"/>
    </ligand>
</feature>
<proteinExistence type="predicted"/>
<dbReference type="GO" id="GO:0046872">
    <property type="term" value="F:metal ion binding"/>
    <property type="evidence" value="ECO:0007669"/>
    <property type="project" value="UniProtKB-KW"/>
</dbReference>
<evidence type="ECO:0000256" key="4">
    <source>
        <dbReference type="ARBA" id="ARBA00022692"/>
    </source>
</evidence>
<evidence type="ECO:0000313" key="10">
    <source>
        <dbReference type="Proteomes" id="UP000503278"/>
    </source>
</evidence>
<dbReference type="GO" id="GO:0005886">
    <property type="term" value="C:plasma membrane"/>
    <property type="evidence" value="ECO:0007669"/>
    <property type="project" value="UniProtKB-SubCell"/>
</dbReference>
<sequence>MTLLFTFITSLVLVAFSIPSIIKIAHEKNLFDAPHEKRKIHKSITPNLGGLGIFTGFLIALALFVKPETLKECNYLLAGGVIIFIIGIKDDIIGVDPLKKFLAQFLAAFVIVILGDVRIMDLGGFLEIHHLSYPFSIGLSVFLIVGVTNAYNLIDGIDGLAGSLGVVGSLLYAYLFYSCNELGWVYICLSLAGSLIGFLIYNFSPAKIFMGDSGSLMLGFLSAVLSIKFLNIATANQVYVNSLFISAPIAIPFAVTIVPVFDTLRIFTIRIMRNESPFKADRNHIHHRLLFVGMNHTKATLTLVTTTLIAMLIAIFCQGIGNNQLVATIEIAVISLNLALSIYTFSIKKYLPNEEETVITVEEDILDNVKPLKLNHHISTTEKEYMNL</sequence>
<dbReference type="RefSeq" id="WP_169609852.1">
    <property type="nucleotide sequence ID" value="NZ_CP051682.1"/>
</dbReference>
<dbReference type="GO" id="GO:0044038">
    <property type="term" value="P:cell wall macromolecule biosynthetic process"/>
    <property type="evidence" value="ECO:0007669"/>
    <property type="project" value="TreeGrafter"/>
</dbReference>
<organism evidence="9 10">
    <name type="scientific">Mucilaginibacter robiniae</name>
    <dbReference type="NCBI Taxonomy" id="2728022"/>
    <lineage>
        <taxon>Bacteria</taxon>
        <taxon>Pseudomonadati</taxon>
        <taxon>Bacteroidota</taxon>
        <taxon>Sphingobacteriia</taxon>
        <taxon>Sphingobacteriales</taxon>
        <taxon>Sphingobacteriaceae</taxon>
        <taxon>Mucilaginibacter</taxon>
    </lineage>
</organism>
<feature type="transmembrane region" description="Helical" evidence="8">
    <location>
        <begin position="101"/>
        <end position="119"/>
    </location>
</feature>
<feature type="transmembrane region" description="Helical" evidence="8">
    <location>
        <begin position="239"/>
        <end position="264"/>
    </location>
</feature>
<keyword evidence="7" id="KW-0460">Magnesium</keyword>
<keyword evidence="6 8" id="KW-0472">Membrane</keyword>
<evidence type="ECO:0000256" key="5">
    <source>
        <dbReference type="ARBA" id="ARBA00022989"/>
    </source>
</evidence>
<gene>
    <name evidence="9" type="ORF">HH214_17630</name>
</gene>
<keyword evidence="7" id="KW-0479">Metal-binding</keyword>
<feature type="transmembrane region" description="Helical" evidence="8">
    <location>
        <begin position="76"/>
        <end position="94"/>
    </location>
</feature>
<name>A0A7L5E6Z9_9SPHI</name>
<protein>
    <submittedName>
        <fullName evidence="9">Undecaprenyl/decaprenyl-phosphate alpha-N-acetylglucosaminyl 1-phosphate transferase</fullName>
    </submittedName>
</protein>
<feature type="transmembrane region" description="Helical" evidence="8">
    <location>
        <begin position="131"/>
        <end position="152"/>
    </location>
</feature>
<accession>A0A7L5E6Z9</accession>
<dbReference type="EMBL" id="CP051682">
    <property type="protein sequence ID" value="QJD97564.1"/>
    <property type="molecule type" value="Genomic_DNA"/>
</dbReference>
<evidence type="ECO:0000256" key="1">
    <source>
        <dbReference type="ARBA" id="ARBA00004651"/>
    </source>
</evidence>
<dbReference type="PROSITE" id="PS01348">
    <property type="entry name" value="MRAY_2"/>
    <property type="match status" value="1"/>
</dbReference>
<feature type="transmembrane region" description="Helical" evidence="8">
    <location>
        <begin position="183"/>
        <end position="203"/>
    </location>
</feature>
<dbReference type="GO" id="GO:0071555">
    <property type="term" value="P:cell wall organization"/>
    <property type="evidence" value="ECO:0007669"/>
    <property type="project" value="TreeGrafter"/>
</dbReference>
<dbReference type="Pfam" id="PF00953">
    <property type="entry name" value="Glycos_transf_4"/>
    <property type="match status" value="1"/>
</dbReference>
<reference evidence="9 10" key="1">
    <citation type="submission" date="2020-04" db="EMBL/GenBank/DDBJ databases">
        <title>Genome sequencing of novel species.</title>
        <authorList>
            <person name="Heo J."/>
            <person name="Kim S.-J."/>
            <person name="Kim J.-S."/>
            <person name="Hong S.-B."/>
            <person name="Kwon S.-W."/>
        </authorList>
    </citation>
    <scope>NUCLEOTIDE SEQUENCE [LARGE SCALE GENOMIC DNA]</scope>
    <source>
        <strain evidence="9 10">F39-2</strain>
    </source>
</reference>
<keyword evidence="3 9" id="KW-0808">Transferase</keyword>
<keyword evidence="10" id="KW-1185">Reference proteome</keyword>
<dbReference type="PANTHER" id="PTHR22926:SF3">
    <property type="entry name" value="UNDECAPRENYL-PHOSPHATE ALPHA-N-ACETYLGLUCOSAMINYL 1-PHOSPHATE TRANSFERASE"/>
    <property type="match status" value="1"/>
</dbReference>
<keyword evidence="5 8" id="KW-1133">Transmembrane helix</keyword>
<comment type="cofactor">
    <cofactor evidence="7">
        <name>Mg(2+)</name>
        <dbReference type="ChEBI" id="CHEBI:18420"/>
    </cofactor>
</comment>
<dbReference type="GO" id="GO:0009103">
    <property type="term" value="P:lipopolysaccharide biosynthetic process"/>
    <property type="evidence" value="ECO:0007669"/>
    <property type="project" value="TreeGrafter"/>
</dbReference>
<feature type="binding site" evidence="7">
    <location>
        <position position="212"/>
    </location>
    <ligand>
        <name>Mg(2+)</name>
        <dbReference type="ChEBI" id="CHEBI:18420"/>
    </ligand>
</feature>
<dbReference type="AlphaFoldDB" id="A0A7L5E6Z9"/>
<evidence type="ECO:0000256" key="2">
    <source>
        <dbReference type="ARBA" id="ARBA00022475"/>
    </source>
</evidence>
<feature type="transmembrane region" description="Helical" evidence="8">
    <location>
        <begin position="215"/>
        <end position="233"/>
    </location>
</feature>
<dbReference type="InterPro" id="IPR018480">
    <property type="entry name" value="PNAcMuramoyl-5peptid_Trfase_CS"/>
</dbReference>
<dbReference type="Proteomes" id="UP000503278">
    <property type="component" value="Chromosome"/>
</dbReference>
<keyword evidence="4 8" id="KW-0812">Transmembrane</keyword>
<comment type="subcellular location">
    <subcellularLocation>
        <location evidence="1">Cell membrane</location>
        <topology evidence="1">Multi-pass membrane protein</topology>
    </subcellularLocation>
</comment>
<keyword evidence="2" id="KW-1003">Cell membrane</keyword>
<feature type="transmembrane region" description="Helical" evidence="8">
    <location>
        <begin position="159"/>
        <end position="177"/>
    </location>
</feature>
<feature type="transmembrane region" description="Helical" evidence="8">
    <location>
        <begin position="299"/>
        <end position="321"/>
    </location>
</feature>
<evidence type="ECO:0000256" key="7">
    <source>
        <dbReference type="PIRSR" id="PIRSR600715-1"/>
    </source>
</evidence>
<dbReference type="KEGG" id="mrob:HH214_17630"/>
<feature type="transmembrane region" description="Helical" evidence="8">
    <location>
        <begin position="6"/>
        <end position="25"/>
    </location>
</feature>
<feature type="transmembrane region" description="Helical" evidence="8">
    <location>
        <begin position="46"/>
        <end position="64"/>
    </location>
</feature>
<evidence type="ECO:0000313" key="9">
    <source>
        <dbReference type="EMBL" id="QJD97564.1"/>
    </source>
</evidence>
<evidence type="ECO:0000256" key="3">
    <source>
        <dbReference type="ARBA" id="ARBA00022679"/>
    </source>
</evidence>
<dbReference type="PANTHER" id="PTHR22926">
    <property type="entry name" value="PHOSPHO-N-ACETYLMURAMOYL-PENTAPEPTIDE-TRANSFERASE"/>
    <property type="match status" value="1"/>
</dbReference>
<dbReference type="CDD" id="cd06853">
    <property type="entry name" value="GT_WecA_like"/>
    <property type="match status" value="1"/>
</dbReference>